<protein>
    <submittedName>
        <fullName evidence="3">Periplasmic heavy metal sensor</fullName>
    </submittedName>
</protein>
<keyword evidence="1" id="KW-0175">Coiled coil</keyword>
<dbReference type="AlphaFoldDB" id="A0A494X2P0"/>
<dbReference type="Proteomes" id="UP000280434">
    <property type="component" value="Unassembled WGS sequence"/>
</dbReference>
<evidence type="ECO:0000256" key="1">
    <source>
        <dbReference type="SAM" id="Coils"/>
    </source>
</evidence>
<feature type="signal peptide" evidence="2">
    <location>
        <begin position="1"/>
        <end position="25"/>
    </location>
</feature>
<sequence>MSRTSSRWMAAATAALALTFGSAYAAAPGSPGAPAGPGGWHEHGGMMMMPMGKQLEQLHSQLKLTPAQEQQWQSALTLMKQNHEAERANHEKLHQRMETLSQQSVLDLNAMHAAHEDFEQQNHQLREQTTAAWLALYNGLDDQQKMTVSTSFKQHLAQMRARHEKMHQFWQQHGGAGAAEPKP</sequence>
<dbReference type="InterPro" id="IPR012899">
    <property type="entry name" value="LTXXQ"/>
</dbReference>
<accession>A0A494X2P0</accession>
<dbReference type="Gene3D" id="1.20.120.1490">
    <property type="match status" value="1"/>
</dbReference>
<dbReference type="EMBL" id="RBZV01000011">
    <property type="protein sequence ID" value="RKP44968.1"/>
    <property type="molecule type" value="Genomic_DNA"/>
</dbReference>
<gene>
    <name evidence="3" type="ORF">D7S89_21250</name>
</gene>
<dbReference type="Pfam" id="PF07813">
    <property type="entry name" value="LTXXQ"/>
    <property type="match status" value="1"/>
</dbReference>
<comment type="caution">
    <text evidence="3">The sequence shown here is derived from an EMBL/GenBank/DDBJ whole genome shotgun (WGS) entry which is preliminary data.</text>
</comment>
<evidence type="ECO:0000256" key="2">
    <source>
        <dbReference type="SAM" id="SignalP"/>
    </source>
</evidence>
<keyword evidence="4" id="KW-1185">Reference proteome</keyword>
<organism evidence="3 4">
    <name type="scientific">Trinickia fusca</name>
    <dbReference type="NCBI Taxonomy" id="2419777"/>
    <lineage>
        <taxon>Bacteria</taxon>
        <taxon>Pseudomonadati</taxon>
        <taxon>Pseudomonadota</taxon>
        <taxon>Betaproteobacteria</taxon>
        <taxon>Burkholderiales</taxon>
        <taxon>Burkholderiaceae</taxon>
        <taxon>Trinickia</taxon>
    </lineage>
</organism>
<feature type="chain" id="PRO_5019832982" evidence="2">
    <location>
        <begin position="26"/>
        <end position="183"/>
    </location>
</feature>
<feature type="coiled-coil region" evidence="1">
    <location>
        <begin position="80"/>
        <end position="128"/>
    </location>
</feature>
<keyword evidence="2" id="KW-0732">Signal</keyword>
<evidence type="ECO:0000313" key="3">
    <source>
        <dbReference type="EMBL" id="RKP44968.1"/>
    </source>
</evidence>
<reference evidence="3 4" key="1">
    <citation type="submission" date="2018-10" db="EMBL/GenBank/DDBJ databases">
        <title>Paraburkholderia sp. 7MK8-2, isolated from soil.</title>
        <authorList>
            <person name="Gao Z.-H."/>
            <person name="Qiu L.-H."/>
        </authorList>
    </citation>
    <scope>NUCLEOTIDE SEQUENCE [LARGE SCALE GENOMIC DNA]</scope>
    <source>
        <strain evidence="3 4">7MK8-2</strain>
    </source>
</reference>
<evidence type="ECO:0000313" key="4">
    <source>
        <dbReference type="Proteomes" id="UP000280434"/>
    </source>
</evidence>
<name>A0A494X2P0_9BURK</name>
<proteinExistence type="predicted"/>
<dbReference type="OrthoDB" id="9035603at2"/>